<protein>
    <submittedName>
        <fullName evidence="1">Cerebral protein-11-related</fullName>
    </submittedName>
</protein>
<name>A0ACB9TUE5_HOLOL</name>
<evidence type="ECO:0000313" key="1">
    <source>
        <dbReference type="EMBL" id="KAI4470497.1"/>
    </source>
</evidence>
<keyword evidence="2" id="KW-1185">Reference proteome</keyword>
<accession>A0ACB9TUE5</accession>
<dbReference type="Proteomes" id="UP001056778">
    <property type="component" value="Chromosome 1"/>
</dbReference>
<comment type="caution">
    <text evidence="1">The sequence shown here is derived from an EMBL/GenBank/DDBJ whole genome shotgun (WGS) entry which is preliminary data.</text>
</comment>
<proteinExistence type="predicted"/>
<reference evidence="1" key="1">
    <citation type="submission" date="2022-04" db="EMBL/GenBank/DDBJ databases">
        <title>Chromosome-scale genome assembly of Holotrichia oblita Faldermann.</title>
        <authorList>
            <person name="Rongchong L."/>
        </authorList>
    </citation>
    <scope>NUCLEOTIDE SEQUENCE</scope>
    <source>
        <strain evidence="1">81SQS9</strain>
    </source>
</reference>
<evidence type="ECO:0000313" key="2">
    <source>
        <dbReference type="Proteomes" id="UP001056778"/>
    </source>
</evidence>
<sequence>MLLALHGSDASVHSELLTENIYQRVVDRLENKFARYGRGQEDVSQDSKLKALYNELQSKQQECARLRDLEDNYKTLQQEVTFLHTSLQDERFKSDRLEEQINDLTELHQNEVENLKQLMNELEERVQYQSEERLRDIHEMLEHCQTKIQKMEHQALQQQQYVTIEGIDNSNARALVVKLINVLLTVLQVILLLVATCAGIIMPFLRTRVRILTTTFIVLAAVFILRQWPEVQDIGSHVMKRLKDTLDPVK</sequence>
<dbReference type="EMBL" id="CM043015">
    <property type="protein sequence ID" value="KAI4470497.1"/>
    <property type="molecule type" value="Genomic_DNA"/>
</dbReference>
<organism evidence="1 2">
    <name type="scientific">Holotrichia oblita</name>
    <name type="common">Chafer beetle</name>
    <dbReference type="NCBI Taxonomy" id="644536"/>
    <lineage>
        <taxon>Eukaryota</taxon>
        <taxon>Metazoa</taxon>
        <taxon>Ecdysozoa</taxon>
        <taxon>Arthropoda</taxon>
        <taxon>Hexapoda</taxon>
        <taxon>Insecta</taxon>
        <taxon>Pterygota</taxon>
        <taxon>Neoptera</taxon>
        <taxon>Endopterygota</taxon>
        <taxon>Coleoptera</taxon>
        <taxon>Polyphaga</taxon>
        <taxon>Scarabaeiformia</taxon>
        <taxon>Scarabaeidae</taxon>
        <taxon>Melolonthinae</taxon>
        <taxon>Holotrichia</taxon>
    </lineage>
</organism>
<gene>
    <name evidence="1" type="ORF">MML48_1g21401</name>
</gene>